<organism evidence="4">
    <name type="scientific">Volvox carteri f. nagariensis</name>
    <dbReference type="NCBI Taxonomy" id="3068"/>
    <lineage>
        <taxon>Eukaryota</taxon>
        <taxon>Viridiplantae</taxon>
        <taxon>Chlorophyta</taxon>
        <taxon>core chlorophytes</taxon>
        <taxon>Chlorophyceae</taxon>
        <taxon>CS clade</taxon>
        <taxon>Chlamydomonadales</taxon>
        <taxon>Volvocaceae</taxon>
        <taxon>Volvox</taxon>
    </lineage>
</organism>
<evidence type="ECO:0000313" key="4">
    <source>
        <dbReference type="Proteomes" id="UP000001058"/>
    </source>
</evidence>
<dbReference type="AlphaFoldDB" id="D8TRV5"/>
<evidence type="ECO:0000256" key="1">
    <source>
        <dbReference type="SAM" id="MobiDB-lite"/>
    </source>
</evidence>
<sequence length="530" mass="56352">MSRQGDTSCGHQSVPMKLVALHGWGWSATRGETRVCFQFSVSAPELCDAGPRRCCNTGFHKFKFYPDPMCKQAVNSVTYQVKGGPVVGPISSVYYERSGDTFIGKITMLPFTINTTDGAVLCWTLRSPCSTLRDLAHPKTRDLNLLEVALYDYKVDGYEVNTANPPPPPKLSPPSPPPSSPPPSPRLPPPSPPPPSPPPPSPPPPSQNTPGQDLTKPAVRFYQDSRVFGIFLLPGISFDDARARCGRGGGFLVSLVSSSEWNEVRAALAELSSYSGFGNSLSVWVGVDPAGNSTWLDGGAIRFWTNNQPPRVGGLCYTAVCSGTDGQQAVAASCTLEPIPCTSRTVQGFICKTYTGVITYINAAASYGKTYVYSTYGLNSNAASTYCGRLGGQMVSYNTPDEFNMVLQPLIYGTIRVQRSAIDSNGTVTVWLGFSDPAASRWMDGTPVTFSKLNTTSATGCYIIRCPYAQRQSAGAGAAGAGAAAAAGMVSPLDACTWELQPSCMRLSLFICELPGVFEGSSGAALLVSP</sequence>
<dbReference type="InterPro" id="IPR024616">
    <property type="entry name" value="Pherophorin"/>
</dbReference>
<name>D8TRV5_VOLCA</name>
<dbReference type="InParanoid" id="D8TRV5"/>
<dbReference type="SMART" id="SM00034">
    <property type="entry name" value="CLECT"/>
    <property type="match status" value="2"/>
</dbReference>
<dbReference type="InterPro" id="IPR016187">
    <property type="entry name" value="CTDL_fold"/>
</dbReference>
<keyword evidence="4" id="KW-1185">Reference proteome</keyword>
<dbReference type="SUPFAM" id="SSF56436">
    <property type="entry name" value="C-type lectin-like"/>
    <property type="match status" value="2"/>
</dbReference>
<feature type="compositionally biased region" description="Pro residues" evidence="1">
    <location>
        <begin position="164"/>
        <end position="207"/>
    </location>
</feature>
<feature type="domain" description="C-type lectin" evidence="2">
    <location>
        <begin position="353"/>
        <end position="513"/>
    </location>
</feature>
<gene>
    <name evidence="3" type="ORF">VOLCADRAFT_104275</name>
</gene>
<reference evidence="3 4" key="1">
    <citation type="journal article" date="2010" name="Science">
        <title>Genomic analysis of organismal complexity in the multicellular green alga Volvox carteri.</title>
        <authorList>
            <person name="Prochnik S.E."/>
            <person name="Umen J."/>
            <person name="Nedelcu A.M."/>
            <person name="Hallmann A."/>
            <person name="Miller S.M."/>
            <person name="Nishii I."/>
            <person name="Ferris P."/>
            <person name="Kuo A."/>
            <person name="Mitros T."/>
            <person name="Fritz-Laylin L.K."/>
            <person name="Hellsten U."/>
            <person name="Chapman J."/>
            <person name="Simakov O."/>
            <person name="Rensing S.A."/>
            <person name="Terry A."/>
            <person name="Pangilinan J."/>
            <person name="Kapitonov V."/>
            <person name="Jurka J."/>
            <person name="Salamov A."/>
            <person name="Shapiro H."/>
            <person name="Schmutz J."/>
            <person name="Grimwood J."/>
            <person name="Lindquist E."/>
            <person name="Lucas S."/>
            <person name="Grigoriev I.V."/>
            <person name="Schmitt R."/>
            <person name="Kirk D."/>
            <person name="Rokhsar D.S."/>
        </authorList>
    </citation>
    <scope>NUCLEOTIDE SEQUENCE [LARGE SCALE GENOMIC DNA]</scope>
    <source>
        <strain evidence="4">f. Nagariensis / Eve</strain>
    </source>
</reference>
<dbReference type="Proteomes" id="UP000001058">
    <property type="component" value="Unassembled WGS sequence"/>
</dbReference>
<dbReference type="InterPro" id="IPR016186">
    <property type="entry name" value="C-type_lectin-like/link_sf"/>
</dbReference>
<protein>
    <recommendedName>
        <fullName evidence="2">C-type lectin domain-containing protein</fullName>
    </recommendedName>
</protein>
<dbReference type="RefSeq" id="XP_002949219.1">
    <property type="nucleotide sequence ID" value="XM_002949173.1"/>
</dbReference>
<proteinExistence type="predicted"/>
<feature type="region of interest" description="Disordered" evidence="1">
    <location>
        <begin position="161"/>
        <end position="214"/>
    </location>
</feature>
<dbReference type="InterPro" id="IPR001304">
    <property type="entry name" value="C-type_lectin-like"/>
</dbReference>
<dbReference type="Gene3D" id="3.10.100.10">
    <property type="entry name" value="Mannose-Binding Protein A, subunit A"/>
    <property type="match status" value="2"/>
</dbReference>
<accession>D8TRV5</accession>
<dbReference type="Pfam" id="PF12499">
    <property type="entry name" value="DUF3707"/>
    <property type="match status" value="1"/>
</dbReference>
<feature type="domain" description="C-type lectin" evidence="2">
    <location>
        <begin position="221"/>
        <end position="352"/>
    </location>
</feature>
<dbReference type="EMBL" id="GL378334">
    <property type="protein sequence ID" value="EFJ49712.1"/>
    <property type="molecule type" value="Genomic_DNA"/>
</dbReference>
<dbReference type="CDD" id="cd00037">
    <property type="entry name" value="CLECT"/>
    <property type="match status" value="2"/>
</dbReference>
<evidence type="ECO:0000313" key="3">
    <source>
        <dbReference type="EMBL" id="EFJ49712.1"/>
    </source>
</evidence>
<dbReference type="GeneID" id="9623924"/>
<dbReference type="OrthoDB" id="534213at2759"/>
<dbReference type="STRING" id="3068.D8TRV5"/>
<evidence type="ECO:0000259" key="2">
    <source>
        <dbReference type="SMART" id="SM00034"/>
    </source>
</evidence>
<dbReference type="KEGG" id="vcn:VOLCADRAFT_104275"/>